<evidence type="ECO:0000313" key="3">
    <source>
        <dbReference type="Proteomes" id="UP001151760"/>
    </source>
</evidence>
<gene>
    <name evidence="2" type="ORF">Tco_0878128</name>
</gene>
<reference evidence="2" key="2">
    <citation type="submission" date="2022-01" db="EMBL/GenBank/DDBJ databases">
        <authorList>
            <person name="Yamashiro T."/>
            <person name="Shiraishi A."/>
            <person name="Satake H."/>
            <person name="Nakayama K."/>
        </authorList>
    </citation>
    <scope>NUCLEOTIDE SEQUENCE</scope>
</reference>
<keyword evidence="3" id="KW-1185">Reference proteome</keyword>
<reference evidence="2" key="1">
    <citation type="journal article" date="2022" name="Int. J. Mol. Sci.">
        <title>Draft Genome of Tanacetum Coccineum: Genomic Comparison of Closely Related Tanacetum-Family Plants.</title>
        <authorList>
            <person name="Yamashiro T."/>
            <person name="Shiraishi A."/>
            <person name="Nakayama K."/>
            <person name="Satake H."/>
        </authorList>
    </citation>
    <scope>NUCLEOTIDE SEQUENCE</scope>
</reference>
<organism evidence="2 3">
    <name type="scientific">Tanacetum coccineum</name>
    <dbReference type="NCBI Taxonomy" id="301880"/>
    <lineage>
        <taxon>Eukaryota</taxon>
        <taxon>Viridiplantae</taxon>
        <taxon>Streptophyta</taxon>
        <taxon>Embryophyta</taxon>
        <taxon>Tracheophyta</taxon>
        <taxon>Spermatophyta</taxon>
        <taxon>Magnoliopsida</taxon>
        <taxon>eudicotyledons</taxon>
        <taxon>Gunneridae</taxon>
        <taxon>Pentapetalae</taxon>
        <taxon>asterids</taxon>
        <taxon>campanulids</taxon>
        <taxon>Asterales</taxon>
        <taxon>Asteraceae</taxon>
        <taxon>Asteroideae</taxon>
        <taxon>Anthemideae</taxon>
        <taxon>Anthemidinae</taxon>
        <taxon>Tanacetum</taxon>
    </lineage>
</organism>
<name>A0ABQ5C071_9ASTR</name>
<evidence type="ECO:0000256" key="1">
    <source>
        <dbReference type="SAM" id="Coils"/>
    </source>
</evidence>
<proteinExistence type="predicted"/>
<feature type="coiled-coil region" evidence="1">
    <location>
        <begin position="102"/>
        <end position="171"/>
    </location>
</feature>
<dbReference type="EMBL" id="BQNB010013716">
    <property type="protein sequence ID" value="GJT19422.1"/>
    <property type="molecule type" value="Genomic_DNA"/>
</dbReference>
<sequence>MTLDIHNWSSSVHQEIHKIVKDEIFPIVNQVDARVQNFEIQFLKEAAKFVRDFKSLANQADEALAKHKAFEFEIERLLRAVVSQDIMSIVQNPTVVETSDLQTELECTKERFENSYNDMQQKIERLQSQLGDLKGKCKNTLCVSDTLDHLSQKLENKNMELEFQVLNYAKENAHLKTTYKNLFESISVTQAQTKTIIDSLQDKLHDTIYVNAKLRAQLFEYDNNAYDKAYNDMQTKIETLQAS</sequence>
<dbReference type="Proteomes" id="UP001151760">
    <property type="component" value="Unassembled WGS sequence"/>
</dbReference>
<comment type="caution">
    <text evidence="2">The sequence shown here is derived from an EMBL/GenBank/DDBJ whole genome shotgun (WGS) entry which is preliminary data.</text>
</comment>
<keyword evidence="1" id="KW-0175">Coiled coil</keyword>
<evidence type="ECO:0000313" key="2">
    <source>
        <dbReference type="EMBL" id="GJT19422.1"/>
    </source>
</evidence>
<accession>A0ABQ5C071</accession>
<protein>
    <submittedName>
        <fullName evidence="2">Uncharacterized protein</fullName>
    </submittedName>
</protein>